<proteinExistence type="predicted"/>
<gene>
    <name evidence="2" type="ORF">D7X12_37660</name>
</gene>
<name>A0A3A8MJ14_9BACT</name>
<feature type="signal peptide" evidence="1">
    <location>
        <begin position="1"/>
        <end position="21"/>
    </location>
</feature>
<organism evidence="2 3">
    <name type="scientific">Corallococcus sicarius</name>
    <dbReference type="NCBI Taxonomy" id="2316726"/>
    <lineage>
        <taxon>Bacteria</taxon>
        <taxon>Pseudomonadati</taxon>
        <taxon>Myxococcota</taxon>
        <taxon>Myxococcia</taxon>
        <taxon>Myxococcales</taxon>
        <taxon>Cystobacterineae</taxon>
        <taxon>Myxococcaceae</taxon>
        <taxon>Corallococcus</taxon>
    </lineage>
</organism>
<accession>A0A3A8MJ14</accession>
<protein>
    <submittedName>
        <fullName evidence="2">Uncharacterized protein</fullName>
    </submittedName>
</protein>
<feature type="chain" id="PRO_5017367621" evidence="1">
    <location>
        <begin position="22"/>
        <end position="279"/>
    </location>
</feature>
<dbReference type="AlphaFoldDB" id="A0A3A8MJ14"/>
<keyword evidence="1" id="KW-0732">Signal</keyword>
<evidence type="ECO:0000256" key="1">
    <source>
        <dbReference type="SAM" id="SignalP"/>
    </source>
</evidence>
<evidence type="ECO:0000313" key="2">
    <source>
        <dbReference type="EMBL" id="RKH32113.1"/>
    </source>
</evidence>
<evidence type="ECO:0000313" key="3">
    <source>
        <dbReference type="Proteomes" id="UP000273405"/>
    </source>
</evidence>
<dbReference type="Proteomes" id="UP000273405">
    <property type="component" value="Unassembled WGS sequence"/>
</dbReference>
<comment type="caution">
    <text evidence="2">The sequence shown here is derived from an EMBL/GenBank/DDBJ whole genome shotgun (WGS) entry which is preliminary data.</text>
</comment>
<dbReference type="EMBL" id="RAWG01000425">
    <property type="protein sequence ID" value="RKH32113.1"/>
    <property type="molecule type" value="Genomic_DNA"/>
</dbReference>
<dbReference type="RefSeq" id="WP_120630013.1">
    <property type="nucleotide sequence ID" value="NZ_RAWG01000425.1"/>
</dbReference>
<sequence length="279" mass="29924">MRPRILALSLLALIGTPRAEAANNAVAIIWKGAKTQAEAEAQKPAWSGLNAVFAKAGLKFPDGHPKLVESKTLPGLKPGFWVWLLGVCAPNAAPPIVNQLKLLASETYSREVQVSPKQRACPRQEEGDPLKARDETLQLPSGETLRVFTREESKNVDEHEGIWDDSTRTRYHFVLIGKGGEVLGSANAVGDEEVHKSSPSGLLAYGNTSPGAPTAYRCDGTQLEKSGDDTFVLTRHCDGKGGKCGDVASADEIVTVKVNADGITASVPMRKNEQRAECN</sequence>
<keyword evidence="3" id="KW-1185">Reference proteome</keyword>
<reference evidence="3" key="1">
    <citation type="submission" date="2018-09" db="EMBL/GenBank/DDBJ databases">
        <authorList>
            <person name="Livingstone P.G."/>
            <person name="Whitworth D.E."/>
        </authorList>
    </citation>
    <scope>NUCLEOTIDE SEQUENCE [LARGE SCALE GENOMIC DNA]</scope>
    <source>
        <strain evidence="3">CA040B</strain>
    </source>
</reference>
<dbReference type="OrthoDB" id="5505508at2"/>